<dbReference type="SUPFAM" id="SSF52058">
    <property type="entry name" value="L domain-like"/>
    <property type="match status" value="2"/>
</dbReference>
<dbReference type="Gene3D" id="3.40.20.10">
    <property type="entry name" value="Severin"/>
    <property type="match status" value="6"/>
</dbReference>
<feature type="domain" description="Gelsolin-like" evidence="4">
    <location>
        <begin position="754"/>
        <end position="825"/>
    </location>
</feature>
<dbReference type="FunFam" id="3.40.20.10:FF:000034">
    <property type="entry name" value="protein flightless-1 homolog isoform X1"/>
    <property type="match status" value="1"/>
</dbReference>
<dbReference type="Pfam" id="PF23598">
    <property type="entry name" value="LRR_14"/>
    <property type="match status" value="1"/>
</dbReference>
<feature type="compositionally biased region" description="Basic and acidic residues" evidence="3">
    <location>
        <begin position="980"/>
        <end position="989"/>
    </location>
</feature>
<feature type="domain" description="Disease resistance R13L4/SHOC-2-like LRR" evidence="5">
    <location>
        <begin position="241"/>
        <end position="326"/>
    </location>
</feature>
<dbReference type="CDD" id="cd11292">
    <property type="entry name" value="gelsolin_S3_like"/>
    <property type="match status" value="1"/>
</dbReference>
<dbReference type="RefSeq" id="XP_038064628.1">
    <property type="nucleotide sequence ID" value="XM_038208700.1"/>
</dbReference>
<protein>
    <recommendedName>
        <fullName evidence="8">Protein flightless-1 homolog</fullName>
    </recommendedName>
</protein>
<dbReference type="Proteomes" id="UP000887568">
    <property type="component" value="Unplaced"/>
</dbReference>
<dbReference type="CDD" id="cd11280">
    <property type="entry name" value="gelsolin_like"/>
    <property type="match status" value="1"/>
</dbReference>
<dbReference type="Pfam" id="PF00626">
    <property type="entry name" value="Gelsolin"/>
    <property type="match status" value="4"/>
</dbReference>
<dbReference type="SUPFAM" id="SSF55753">
    <property type="entry name" value="Actin depolymerizing proteins"/>
    <property type="match status" value="6"/>
</dbReference>
<evidence type="ECO:0000256" key="2">
    <source>
        <dbReference type="ARBA" id="ARBA00022737"/>
    </source>
</evidence>
<keyword evidence="7" id="KW-1185">Reference proteome</keyword>
<evidence type="ECO:0000259" key="5">
    <source>
        <dbReference type="Pfam" id="PF23598"/>
    </source>
</evidence>
<feature type="region of interest" description="Disordered" evidence="3">
    <location>
        <begin position="407"/>
        <end position="483"/>
    </location>
</feature>
<keyword evidence="2" id="KW-0677">Repeat</keyword>
<dbReference type="EnsemblMetazoa" id="XM_038208700.1">
    <property type="protein sequence ID" value="XP_038064628.1"/>
    <property type="gene ID" value="LOC119735021"/>
</dbReference>
<evidence type="ECO:0000256" key="3">
    <source>
        <dbReference type="SAM" id="MobiDB-lite"/>
    </source>
</evidence>
<dbReference type="Pfam" id="PF13855">
    <property type="entry name" value="LRR_8"/>
    <property type="match status" value="1"/>
</dbReference>
<dbReference type="GO" id="GO:0051015">
    <property type="term" value="F:actin filament binding"/>
    <property type="evidence" value="ECO:0007669"/>
    <property type="project" value="InterPro"/>
</dbReference>
<dbReference type="CDD" id="cd11288">
    <property type="entry name" value="gelsolin_S5_like"/>
    <property type="match status" value="1"/>
</dbReference>
<organism evidence="6 7">
    <name type="scientific">Patiria miniata</name>
    <name type="common">Bat star</name>
    <name type="synonym">Asterina miniata</name>
    <dbReference type="NCBI Taxonomy" id="46514"/>
    <lineage>
        <taxon>Eukaryota</taxon>
        <taxon>Metazoa</taxon>
        <taxon>Echinodermata</taxon>
        <taxon>Eleutherozoa</taxon>
        <taxon>Asterozoa</taxon>
        <taxon>Asteroidea</taxon>
        <taxon>Valvatacea</taxon>
        <taxon>Valvatida</taxon>
        <taxon>Asterinidae</taxon>
        <taxon>Patiria</taxon>
    </lineage>
</organism>
<dbReference type="InterPro" id="IPR029006">
    <property type="entry name" value="ADF-H/Gelsolin-like_dom_sf"/>
</dbReference>
<dbReference type="GO" id="GO:0008154">
    <property type="term" value="P:actin polymerization or depolymerization"/>
    <property type="evidence" value="ECO:0007669"/>
    <property type="project" value="TreeGrafter"/>
</dbReference>
<dbReference type="Gene3D" id="3.80.10.10">
    <property type="entry name" value="Ribonuclease Inhibitor"/>
    <property type="match status" value="4"/>
</dbReference>
<dbReference type="OMA" id="CFHGWSA"/>
<proteinExistence type="predicted"/>
<evidence type="ECO:0008006" key="8">
    <source>
        <dbReference type="Google" id="ProtNLM"/>
    </source>
</evidence>
<feature type="compositionally biased region" description="Acidic residues" evidence="3">
    <location>
        <begin position="990"/>
        <end position="1009"/>
    </location>
</feature>
<keyword evidence="1" id="KW-0433">Leucine-rich repeat</keyword>
<evidence type="ECO:0000313" key="6">
    <source>
        <dbReference type="EnsemblMetazoa" id="XP_038064628.1"/>
    </source>
</evidence>
<dbReference type="SMART" id="SM00364">
    <property type="entry name" value="LRR_BAC"/>
    <property type="match status" value="6"/>
</dbReference>
<dbReference type="GO" id="GO:0015629">
    <property type="term" value="C:actin cytoskeleton"/>
    <property type="evidence" value="ECO:0007669"/>
    <property type="project" value="TreeGrafter"/>
</dbReference>
<dbReference type="PRINTS" id="PR00597">
    <property type="entry name" value="GELSOLIN"/>
</dbReference>
<reference evidence="6" key="1">
    <citation type="submission" date="2022-11" db="UniProtKB">
        <authorList>
            <consortium name="EnsemblMetazoa"/>
        </authorList>
    </citation>
    <scope>IDENTIFICATION</scope>
</reference>
<dbReference type="GeneID" id="119735021"/>
<dbReference type="InterPro" id="IPR003591">
    <property type="entry name" value="Leu-rich_rpt_typical-subtyp"/>
</dbReference>
<dbReference type="InterPro" id="IPR007123">
    <property type="entry name" value="Gelsolin-like_dom"/>
</dbReference>
<dbReference type="GO" id="GO:0030239">
    <property type="term" value="P:myofibril assembly"/>
    <property type="evidence" value="ECO:0007669"/>
    <property type="project" value="TreeGrafter"/>
</dbReference>
<evidence type="ECO:0000313" key="7">
    <source>
        <dbReference type="Proteomes" id="UP000887568"/>
    </source>
</evidence>
<dbReference type="SMART" id="SM00262">
    <property type="entry name" value="GEL"/>
    <property type="match status" value="6"/>
</dbReference>
<sequence>MAATGVLPFVRGVDLSRNNFKSDLFPKDVADMSSLRWLRLNKTSLEMLPDELSSLSKLEHLHMARNNLIQIHGDLPTLQCLRTINVRHNKIRNSGIPNDIFTLDDITVVDFSYNQLSGIPEELEMAKSLLVLNLNHNNISSIPQQLFINLTDLIYLNISDNKLETLPPQLRRLGNLQTLILDNNPLLHAQLRQLTSLTQLQSLHLRNTQRNLNNVPPQMDALVNLSDVDLSFNHLSGVPEGLYKLSSLKRLNLSSNVITELSSAMDTWVNLQTLNLSRNKLSCLPSALCKLTSLKRLYISCNQIDFDGIPIGIGKLMNLEQFVAADNNLESIPEGLCRCPKIKKLILTKNRILTLPEAIHLITDLEVLDIRDNPDCVMPPKPMPQQKGSGVEFYNIDFSLSHQLRLVGALPPTPGGGSPASKDPLARKLRLRRRRQESMSRAQTKDQAGEQAKVLKGMSDLAKDKNEGKTSGSDEQEEVKPKSWLDALEKPQLDYSDFFPDDLGQIEGLTIWQIENFVPLMIDEALYGKFYEADCYILLHSFLDENDMMQWKIYYWIGNSTSLDKKACSAIHAVNLRNMLGARTRTIREEMEDESPEFLALFDNEISYIEGGTASGFFSVEENDHTLRMYRVSGTQSLHLEAVAMEPEQLDPFFVFIVDIGMTIMIWYGQRCKSLTKSKTRLLVEKINKMERKNFATITMMVQGDETEEFWEALGGVTDNFVIRPWVGSFVPEKPKLYKAGLGMGYLELPQVELPKGKLVQWLLETKNVYILDCNADVFIWIGRKSTRLVRAAALKLSQELCSIIHRPNCASVVRVLEGYEPYLFKQHFSSWDEILAVDYTCTAEVVLKSMVEHMRTESQVFKSKFSGWDDVLAVDYTRRAEAVLKKPAIQKDAADGQSEMKTDLSALFLPRQPSMPSHEADQLMEDWNEDLDGMESFVLEGKKFVRLPDKEIGHFYSGDSYVFLCRYWVPKDLPEEGEEEKKADTHEREEDEDIDNEDKDDEEEPEEDFQCTVYFWQGRDASNMGWLTFTFSLQKKFESLFGDKLEVVRLCQQQENLKFLSHFKKNFVINRGRRRLSSAADSEQEQSLNPSFYHIRSNGGPLSTRCVQVHPTVQWLNSEFCYILKVPFRNQDSKGIVYSWIGSRADPETARVAEDLAYDMFDDTHSFQLLCEGEEPENFWWVALGGQRKYDEEAYYMHHSRLFRCSNEKGFFTVSEKCSDFCQDDLADDDVMILDTGSEVYLWCGPSSSEVEKKLAFKSAQVYVQHMRNKENEPNRKLAVVRKGREPWKFIRCFHGWGNYKTAPK</sequence>
<feature type="domain" description="Gelsolin-like" evidence="4">
    <location>
        <begin position="522"/>
        <end position="599"/>
    </location>
</feature>
<dbReference type="InterPro" id="IPR001611">
    <property type="entry name" value="Leu-rich_rpt"/>
</dbReference>
<dbReference type="PANTHER" id="PTHR11977:SF51">
    <property type="entry name" value="PROTEIN FLIGHTLESS-1 HOMOLOG"/>
    <property type="match status" value="1"/>
</dbReference>
<name>A0A914AM14_PATMI</name>
<dbReference type="CDD" id="cd11291">
    <property type="entry name" value="gelsolin_S6_like"/>
    <property type="match status" value="1"/>
</dbReference>
<dbReference type="InterPro" id="IPR032675">
    <property type="entry name" value="LRR_dom_sf"/>
</dbReference>
<dbReference type="SMART" id="SM00369">
    <property type="entry name" value="LRR_TYP"/>
    <property type="match status" value="10"/>
</dbReference>
<dbReference type="PANTHER" id="PTHR11977">
    <property type="entry name" value="VILLIN"/>
    <property type="match status" value="1"/>
</dbReference>
<evidence type="ECO:0000256" key="1">
    <source>
        <dbReference type="ARBA" id="ARBA00022614"/>
    </source>
</evidence>
<dbReference type="GO" id="GO:0005546">
    <property type="term" value="F:phosphatidylinositol-4,5-bisphosphate binding"/>
    <property type="evidence" value="ECO:0007669"/>
    <property type="project" value="TreeGrafter"/>
</dbReference>
<dbReference type="GO" id="GO:0005737">
    <property type="term" value="C:cytoplasm"/>
    <property type="evidence" value="ECO:0007669"/>
    <property type="project" value="TreeGrafter"/>
</dbReference>
<dbReference type="FunFam" id="3.80.10.10:FF:000054">
    <property type="entry name" value="FLII, actin remodeling protein"/>
    <property type="match status" value="1"/>
</dbReference>
<dbReference type="OrthoDB" id="20529at2759"/>
<dbReference type="FunFam" id="3.40.20.10:FF:000020">
    <property type="entry name" value="protein flightless-1 homolog isoform X1"/>
    <property type="match status" value="1"/>
</dbReference>
<accession>A0A914AM14</accession>
<dbReference type="InterPro" id="IPR055414">
    <property type="entry name" value="LRR_R13L4/SHOC2-like"/>
</dbReference>
<dbReference type="CDD" id="cd11290">
    <property type="entry name" value="gelsolin_S1_like"/>
    <property type="match status" value="1"/>
</dbReference>
<dbReference type="GO" id="GO:0051014">
    <property type="term" value="P:actin filament severing"/>
    <property type="evidence" value="ECO:0007669"/>
    <property type="project" value="TreeGrafter"/>
</dbReference>
<feature type="domain" description="Gelsolin-like" evidence="4">
    <location>
        <begin position="1215"/>
        <end position="1291"/>
    </location>
</feature>
<dbReference type="InterPro" id="IPR007122">
    <property type="entry name" value="Villin/Gelsolin"/>
</dbReference>
<evidence type="ECO:0000259" key="4">
    <source>
        <dbReference type="Pfam" id="PF00626"/>
    </source>
</evidence>
<dbReference type="PROSITE" id="PS51450">
    <property type="entry name" value="LRR"/>
    <property type="match status" value="2"/>
</dbReference>
<feature type="domain" description="Gelsolin-like" evidence="4">
    <location>
        <begin position="646"/>
        <end position="711"/>
    </location>
</feature>
<dbReference type="GO" id="GO:0005634">
    <property type="term" value="C:nucleus"/>
    <property type="evidence" value="ECO:0007669"/>
    <property type="project" value="TreeGrafter"/>
</dbReference>
<feature type="region of interest" description="Disordered" evidence="3">
    <location>
        <begin position="977"/>
        <end position="1009"/>
    </location>
</feature>
<dbReference type="GO" id="GO:0051016">
    <property type="term" value="P:barbed-end actin filament capping"/>
    <property type="evidence" value="ECO:0007669"/>
    <property type="project" value="TreeGrafter"/>
</dbReference>